<accession>A0ABS9QLK6</accession>
<dbReference type="InterPro" id="IPR037523">
    <property type="entry name" value="VOC_core"/>
</dbReference>
<gene>
    <name evidence="2" type="ORF">L4923_25135</name>
</gene>
<dbReference type="EMBL" id="JAKREW010000039">
    <property type="protein sequence ID" value="MCG7508330.1"/>
    <property type="molecule type" value="Genomic_DNA"/>
</dbReference>
<feature type="domain" description="VOC" evidence="1">
    <location>
        <begin position="7"/>
        <end position="126"/>
    </location>
</feature>
<evidence type="ECO:0000313" key="2">
    <source>
        <dbReference type="EMBL" id="MCG7508330.1"/>
    </source>
</evidence>
<feature type="domain" description="VOC" evidence="1">
    <location>
        <begin position="138"/>
        <end position="256"/>
    </location>
</feature>
<dbReference type="RefSeq" id="WP_239369845.1">
    <property type="nucleotide sequence ID" value="NZ_JAKREW010000039.1"/>
</dbReference>
<evidence type="ECO:0000259" key="1">
    <source>
        <dbReference type="PROSITE" id="PS51819"/>
    </source>
</evidence>
<keyword evidence="3" id="KW-1185">Reference proteome</keyword>
<dbReference type="InterPro" id="IPR004360">
    <property type="entry name" value="Glyas_Fos-R_dOase_dom"/>
</dbReference>
<evidence type="ECO:0000313" key="3">
    <source>
        <dbReference type="Proteomes" id="UP001201701"/>
    </source>
</evidence>
<comment type="caution">
    <text evidence="2">The sequence shown here is derived from an EMBL/GenBank/DDBJ whole genome shotgun (WGS) entry which is preliminary data.</text>
</comment>
<reference evidence="2 3" key="1">
    <citation type="submission" date="2022-02" db="EMBL/GenBank/DDBJ databases">
        <title>Draft genome sequence of Mezorhizobium retamae strain IRAMC:0171 isolated from Retama raetam nodules.</title>
        <authorList>
            <person name="Bengaied R."/>
            <person name="Sbissi I."/>
            <person name="Huber K."/>
            <person name="Ghodbane F."/>
            <person name="Nouioui I."/>
            <person name="Tarhouni M."/>
            <person name="Gtari M."/>
        </authorList>
    </citation>
    <scope>NUCLEOTIDE SEQUENCE [LARGE SCALE GENOMIC DNA]</scope>
    <source>
        <strain evidence="2 3">IRAMC:0171</strain>
    </source>
</reference>
<name>A0ABS9QLK6_9HYPH</name>
<dbReference type="CDD" id="cd07247">
    <property type="entry name" value="SgaA_N_like"/>
    <property type="match status" value="2"/>
</dbReference>
<protein>
    <submittedName>
        <fullName evidence="2">VOC family protein</fullName>
    </submittedName>
</protein>
<dbReference type="PANTHER" id="PTHR33993:SF14">
    <property type="entry name" value="GB|AAF24581.1"/>
    <property type="match status" value="1"/>
</dbReference>
<dbReference type="Gene3D" id="3.10.180.10">
    <property type="entry name" value="2,3-Dihydroxybiphenyl 1,2-Dioxygenase, domain 1"/>
    <property type="match status" value="2"/>
</dbReference>
<dbReference type="SUPFAM" id="SSF54593">
    <property type="entry name" value="Glyoxalase/Bleomycin resistance protein/Dihydroxybiphenyl dioxygenase"/>
    <property type="match status" value="2"/>
</dbReference>
<dbReference type="InterPro" id="IPR052164">
    <property type="entry name" value="Anthracycline_SecMetBiosynth"/>
</dbReference>
<dbReference type="PROSITE" id="PS51819">
    <property type="entry name" value="VOC"/>
    <property type="match status" value="2"/>
</dbReference>
<dbReference type="InterPro" id="IPR029068">
    <property type="entry name" value="Glyas_Bleomycin-R_OHBP_Dase"/>
</dbReference>
<proteinExistence type="predicted"/>
<sequence>MSNSEKSFFWYELTTTDLDAAEAFYTAVVGWRAEPFENAAASPRYVVVNAGDRGVGGLTTLPDEAAKMGVPAAWMGYFPTKDINGSVDALQKAGGVVDRPVYEVPGVGRFAVVADPQGAAFMFLEPNGPDQPPVPLNTPGHVGWHELYTTDWQQAFDFYSGQFGWVKDQPFDMGLMGIYQLFSVDGVVSGGMMNKPEQIPNPVWLFYFNVAAIDDAAKRVVDNGGKIVMGPMEVPNGQWIVQCTDPQGAYFALLAPIR</sequence>
<dbReference type="Proteomes" id="UP001201701">
    <property type="component" value="Unassembled WGS sequence"/>
</dbReference>
<dbReference type="PANTHER" id="PTHR33993">
    <property type="entry name" value="GLYOXALASE-RELATED"/>
    <property type="match status" value="1"/>
</dbReference>
<organism evidence="2 3">
    <name type="scientific">Mesorhizobium retamae</name>
    <dbReference type="NCBI Taxonomy" id="2912854"/>
    <lineage>
        <taxon>Bacteria</taxon>
        <taxon>Pseudomonadati</taxon>
        <taxon>Pseudomonadota</taxon>
        <taxon>Alphaproteobacteria</taxon>
        <taxon>Hyphomicrobiales</taxon>
        <taxon>Phyllobacteriaceae</taxon>
        <taxon>Mesorhizobium</taxon>
    </lineage>
</organism>
<dbReference type="Pfam" id="PF00903">
    <property type="entry name" value="Glyoxalase"/>
    <property type="match status" value="2"/>
</dbReference>